<accession>A0A8K0D8C4</accession>
<gene>
    <name evidence="2" type="ORF">ILUMI_06928</name>
</gene>
<keyword evidence="1" id="KW-0812">Transmembrane</keyword>
<organism evidence="2 3">
    <name type="scientific">Ignelater luminosus</name>
    <name type="common">Cucubano</name>
    <name type="synonym">Pyrophorus luminosus</name>
    <dbReference type="NCBI Taxonomy" id="2038154"/>
    <lineage>
        <taxon>Eukaryota</taxon>
        <taxon>Metazoa</taxon>
        <taxon>Ecdysozoa</taxon>
        <taxon>Arthropoda</taxon>
        <taxon>Hexapoda</taxon>
        <taxon>Insecta</taxon>
        <taxon>Pterygota</taxon>
        <taxon>Neoptera</taxon>
        <taxon>Endopterygota</taxon>
        <taxon>Coleoptera</taxon>
        <taxon>Polyphaga</taxon>
        <taxon>Elateriformia</taxon>
        <taxon>Elateroidea</taxon>
        <taxon>Elateridae</taxon>
        <taxon>Agrypninae</taxon>
        <taxon>Pyrophorini</taxon>
        <taxon>Ignelater</taxon>
    </lineage>
</organism>
<evidence type="ECO:0000313" key="3">
    <source>
        <dbReference type="Proteomes" id="UP000801492"/>
    </source>
</evidence>
<evidence type="ECO:0000256" key="1">
    <source>
        <dbReference type="SAM" id="Phobius"/>
    </source>
</evidence>
<sequence>MQMELNGTFEGLDYGPLFPVTIPSNAPVKKEDNLSMPWWAQTAWTLVFTLMITVAIGGNCIVMWIVVDSVGGQQRTDEAFLYELVKMSEKSPARSGPPIVRDRATGS</sequence>
<dbReference type="AlphaFoldDB" id="A0A8K0D8C4"/>
<keyword evidence="3" id="KW-1185">Reference proteome</keyword>
<dbReference type="EMBL" id="VTPC01002934">
    <property type="protein sequence ID" value="KAF2899246.1"/>
    <property type="molecule type" value="Genomic_DNA"/>
</dbReference>
<reference evidence="2" key="1">
    <citation type="submission" date="2019-08" db="EMBL/GenBank/DDBJ databases">
        <title>The genome of the North American firefly Photinus pyralis.</title>
        <authorList>
            <consortium name="Photinus pyralis genome working group"/>
            <person name="Fallon T.R."/>
            <person name="Sander Lower S.E."/>
            <person name="Weng J.-K."/>
        </authorList>
    </citation>
    <scope>NUCLEOTIDE SEQUENCE</scope>
    <source>
        <strain evidence="2">TRF0915ILg1</strain>
        <tissue evidence="2">Whole body</tissue>
    </source>
</reference>
<name>A0A8K0D8C4_IGNLU</name>
<dbReference type="Proteomes" id="UP000801492">
    <property type="component" value="Unassembled WGS sequence"/>
</dbReference>
<comment type="caution">
    <text evidence="2">The sequence shown here is derived from an EMBL/GenBank/DDBJ whole genome shotgun (WGS) entry which is preliminary data.</text>
</comment>
<evidence type="ECO:0000313" key="2">
    <source>
        <dbReference type="EMBL" id="KAF2899246.1"/>
    </source>
</evidence>
<dbReference type="OrthoDB" id="5981855at2759"/>
<keyword evidence="1" id="KW-1133">Transmembrane helix</keyword>
<protein>
    <submittedName>
        <fullName evidence="2">Uncharacterized protein</fullName>
    </submittedName>
</protein>
<proteinExistence type="predicted"/>
<keyword evidence="1" id="KW-0472">Membrane</keyword>
<feature type="transmembrane region" description="Helical" evidence="1">
    <location>
        <begin position="43"/>
        <end position="67"/>
    </location>
</feature>